<evidence type="ECO:0000256" key="3">
    <source>
        <dbReference type="SAM" id="MobiDB-lite"/>
    </source>
</evidence>
<dbReference type="InterPro" id="IPR051422">
    <property type="entry name" value="AlkB_tRNA_MeTrf/Diox"/>
</dbReference>
<dbReference type="OMA" id="WHLQPRK"/>
<dbReference type="PANTHER" id="PTHR13069:SF37">
    <property type="entry name" value="FIRE DANCER"/>
    <property type="match status" value="1"/>
</dbReference>
<dbReference type="GO" id="GO:0005634">
    <property type="term" value="C:nucleus"/>
    <property type="evidence" value="ECO:0007669"/>
    <property type="project" value="TreeGrafter"/>
</dbReference>
<dbReference type="GO" id="GO:0002098">
    <property type="term" value="P:tRNA wobble uridine modification"/>
    <property type="evidence" value="ECO:0007669"/>
    <property type="project" value="TreeGrafter"/>
</dbReference>
<evidence type="ECO:0000256" key="2">
    <source>
        <dbReference type="ARBA" id="ARBA00022679"/>
    </source>
</evidence>
<dbReference type="GeneID" id="119733804"/>
<evidence type="ECO:0000259" key="4">
    <source>
        <dbReference type="Pfam" id="PF08241"/>
    </source>
</evidence>
<evidence type="ECO:0000313" key="6">
    <source>
        <dbReference type="Proteomes" id="UP000887568"/>
    </source>
</evidence>
<feature type="compositionally biased region" description="Polar residues" evidence="3">
    <location>
        <begin position="246"/>
        <end position="256"/>
    </location>
</feature>
<evidence type="ECO:0000256" key="1">
    <source>
        <dbReference type="ARBA" id="ARBA00022603"/>
    </source>
</evidence>
<protein>
    <recommendedName>
        <fullName evidence="4">Methyltransferase type 11 domain-containing protein</fullName>
    </recommendedName>
</protein>
<dbReference type="EnsemblMetazoa" id="XM_038207174.1">
    <property type="protein sequence ID" value="XP_038063102.1"/>
    <property type="gene ID" value="LOC119733804"/>
</dbReference>
<feature type="compositionally biased region" description="Polar residues" evidence="3">
    <location>
        <begin position="569"/>
        <end position="591"/>
    </location>
</feature>
<name>A0A914AHA8_PATMI</name>
<feature type="domain" description="Methyltransferase type 11" evidence="4">
    <location>
        <begin position="52"/>
        <end position="141"/>
    </location>
</feature>
<dbReference type="GO" id="GO:0106335">
    <property type="term" value="F:tRNA (5-carboxymethyluridine(34)-5-O)-methyltransferase activity"/>
    <property type="evidence" value="ECO:0007669"/>
    <property type="project" value="TreeGrafter"/>
</dbReference>
<feature type="compositionally biased region" description="Low complexity" evidence="3">
    <location>
        <begin position="527"/>
        <end position="537"/>
    </location>
</feature>
<proteinExistence type="predicted"/>
<dbReference type="InterPro" id="IPR029063">
    <property type="entry name" value="SAM-dependent_MTases_sf"/>
</dbReference>
<sequence length="765" mass="85228">MDRQTQSVALEKQHVHDVYERIAPHFSDARYKAWPRVKEFLLSLEPGSIVADVGCGNGKYLGINKQIYKVGSDCCSSLVSIAHRADHEAMVCDNIRLPYRDDSFDAVISIGVIHHFATTERRAQALTELARICRPGGQIMIYVWAMEQKLRKFDAQDVLVPWHLQPRKLKNKEDSRKYAPHHFVSSGSPTEETSRRKLHQKSKMHSAGKGISSHQGRAPFIPHQHSAESMNGSGKARANHSKGLLRTQSDQSNDQHSYAEKNHFKRLLLPNRSASVDEVFLNISREENGISCREVWMNKTRNLGSSKPGREIAGQRKRVLPRMFSFDENLPRETGEAVEETSLIESLASTATQLLRAISRQNSLDMDRQPPVKEFQGKGVEMSTFSKSLVFREEEKPTPCSQRDKAVNSWCDGDIRGMKNGYSQGNSRSRKVDVNRHALVNGDKAQPLNSDSEDRSDTQNDTNRVQPSDYDVKTFNSKASIQLKPYSNAQPVVGISCLTAQGELYHKSRPSHSLPRRSISRERDSSLDSVSSSDDSLTAFPVELANPDACDRDHTGKTSTHALPDNPSMKPSKSQVCNGSKHTNPGASVTDGQVHAESPVSSDSELKSNSTLAEYVLLSQDMTQCNGCASTVPKSNSTTSHRHQHPKTTESSPAETDSDHNSESKPTSSGPLTGECQDLNSSTDDSSTPNGPLDEDKPHPTSPKVRPSPTTKDDPSLYLRYYHVFREGELADLIEEHVDSLHILRSYYDHANWCVIAEKVQVWTI</sequence>
<accession>A0A914AHA8</accession>
<feature type="compositionally biased region" description="Basic residues" evidence="3">
    <location>
        <begin position="196"/>
        <end position="206"/>
    </location>
</feature>
<feature type="compositionally biased region" description="Polar residues" evidence="3">
    <location>
        <begin position="678"/>
        <end position="690"/>
    </location>
</feature>
<feature type="region of interest" description="Disordered" evidence="3">
    <location>
        <begin position="413"/>
        <end position="470"/>
    </location>
</feature>
<reference evidence="5" key="1">
    <citation type="submission" date="2022-11" db="UniProtKB">
        <authorList>
            <consortium name="EnsemblMetazoa"/>
        </authorList>
    </citation>
    <scope>IDENTIFICATION</scope>
</reference>
<keyword evidence="6" id="KW-1185">Reference proteome</keyword>
<dbReference type="GO" id="GO:0000049">
    <property type="term" value="F:tRNA binding"/>
    <property type="evidence" value="ECO:0007669"/>
    <property type="project" value="TreeGrafter"/>
</dbReference>
<evidence type="ECO:0000313" key="5">
    <source>
        <dbReference type="EnsemblMetazoa" id="XP_038063102.1"/>
    </source>
</evidence>
<keyword evidence="2" id="KW-0808">Transferase</keyword>
<dbReference type="Gene3D" id="3.40.50.150">
    <property type="entry name" value="Vaccinia Virus protein VP39"/>
    <property type="match status" value="2"/>
</dbReference>
<feature type="region of interest" description="Disordered" evidence="3">
    <location>
        <begin position="170"/>
        <end position="258"/>
    </location>
</feature>
<dbReference type="CDD" id="cd02440">
    <property type="entry name" value="AdoMet_MTases"/>
    <property type="match status" value="1"/>
</dbReference>
<dbReference type="InterPro" id="IPR013216">
    <property type="entry name" value="Methyltransf_11"/>
</dbReference>
<dbReference type="RefSeq" id="XP_038063102.1">
    <property type="nucleotide sequence ID" value="XM_038207174.1"/>
</dbReference>
<dbReference type="FunFam" id="3.40.50.150:FF:000195">
    <property type="entry name" value="Methyltransferase domain containing protein"/>
    <property type="match status" value="1"/>
</dbReference>
<feature type="compositionally biased region" description="Polar residues" evidence="3">
    <location>
        <begin position="599"/>
        <end position="608"/>
    </location>
</feature>
<dbReference type="PANTHER" id="PTHR13069">
    <property type="entry name" value="ALKYLATED DNA REPAIR PROTEIN ALKB HOMOLOG 8"/>
    <property type="match status" value="1"/>
</dbReference>
<feature type="compositionally biased region" description="Polar residues" evidence="3">
    <location>
        <begin position="629"/>
        <end position="639"/>
    </location>
</feature>
<dbReference type="GO" id="GO:0005737">
    <property type="term" value="C:cytoplasm"/>
    <property type="evidence" value="ECO:0007669"/>
    <property type="project" value="TreeGrafter"/>
</dbReference>
<feature type="region of interest" description="Disordered" evidence="3">
    <location>
        <begin position="506"/>
        <end position="608"/>
    </location>
</feature>
<dbReference type="GO" id="GO:0008757">
    <property type="term" value="F:S-adenosylmethionine-dependent methyltransferase activity"/>
    <property type="evidence" value="ECO:0007669"/>
    <property type="project" value="InterPro"/>
</dbReference>
<dbReference type="Proteomes" id="UP000887568">
    <property type="component" value="Unplaced"/>
</dbReference>
<organism evidence="5 6">
    <name type="scientific">Patiria miniata</name>
    <name type="common">Bat star</name>
    <name type="synonym">Asterina miniata</name>
    <dbReference type="NCBI Taxonomy" id="46514"/>
    <lineage>
        <taxon>Eukaryota</taxon>
        <taxon>Metazoa</taxon>
        <taxon>Echinodermata</taxon>
        <taxon>Eleutherozoa</taxon>
        <taxon>Asterozoa</taxon>
        <taxon>Asteroidea</taxon>
        <taxon>Valvatacea</taxon>
        <taxon>Valvatida</taxon>
        <taxon>Asterinidae</taxon>
        <taxon>Patiria</taxon>
    </lineage>
</organism>
<feature type="region of interest" description="Disordered" evidence="3">
    <location>
        <begin position="629"/>
        <end position="713"/>
    </location>
</feature>
<dbReference type="SUPFAM" id="SSF53335">
    <property type="entry name" value="S-adenosyl-L-methionine-dependent methyltransferases"/>
    <property type="match status" value="1"/>
</dbReference>
<keyword evidence="1" id="KW-0489">Methyltransferase</keyword>
<dbReference type="Pfam" id="PF08241">
    <property type="entry name" value="Methyltransf_11"/>
    <property type="match status" value="1"/>
</dbReference>
<dbReference type="AlphaFoldDB" id="A0A914AHA8"/>
<dbReference type="OrthoDB" id="271595at2759"/>
<dbReference type="GO" id="GO:0030488">
    <property type="term" value="P:tRNA methylation"/>
    <property type="evidence" value="ECO:0007669"/>
    <property type="project" value="TreeGrafter"/>
</dbReference>